<proteinExistence type="predicted"/>
<organism evidence="1">
    <name type="scientific">uncultured Caudovirales phage</name>
    <dbReference type="NCBI Taxonomy" id="2100421"/>
    <lineage>
        <taxon>Viruses</taxon>
        <taxon>Duplodnaviria</taxon>
        <taxon>Heunggongvirae</taxon>
        <taxon>Uroviricota</taxon>
        <taxon>Caudoviricetes</taxon>
        <taxon>Peduoviridae</taxon>
        <taxon>Maltschvirus</taxon>
        <taxon>Maltschvirus maltsch</taxon>
    </lineage>
</organism>
<evidence type="ECO:0000313" key="1">
    <source>
        <dbReference type="EMBL" id="CAB4179955.1"/>
    </source>
</evidence>
<accession>A0A6J5QFR4</accession>
<reference evidence="1" key="1">
    <citation type="submission" date="2020-05" db="EMBL/GenBank/DDBJ databases">
        <authorList>
            <person name="Chiriac C."/>
            <person name="Salcher M."/>
            <person name="Ghai R."/>
            <person name="Kavagutti S V."/>
        </authorList>
    </citation>
    <scope>NUCLEOTIDE SEQUENCE</scope>
</reference>
<name>A0A6J5QFR4_9CAUD</name>
<protein>
    <submittedName>
        <fullName evidence="1">Uncharacterized protein</fullName>
    </submittedName>
</protein>
<sequence>MFELHIATVLVDGSEHEIALSVASLIEFEKLHTVSIIKAVDENLSMEYLVTLSYLSMKQNGHVSNIEKYRSEVKGVSYRVERIPFGETASTESLQD</sequence>
<dbReference type="EMBL" id="LR796989">
    <property type="protein sequence ID" value="CAB4179955.1"/>
    <property type="molecule type" value="Genomic_DNA"/>
</dbReference>
<gene>
    <name evidence="1" type="ORF">UFOVP1054_14</name>
</gene>